<evidence type="ECO:0000313" key="4">
    <source>
        <dbReference type="Proteomes" id="UP000295058"/>
    </source>
</evidence>
<evidence type="ECO:0000313" key="2">
    <source>
        <dbReference type="EMBL" id="TDW57643.1"/>
    </source>
</evidence>
<proteinExistence type="predicted"/>
<dbReference type="Proteomes" id="UP000295058">
    <property type="component" value="Unassembled WGS sequence"/>
</dbReference>
<dbReference type="InterPro" id="IPR014984">
    <property type="entry name" value="HopJ"/>
</dbReference>
<dbReference type="Gene3D" id="3.20.160.10">
    <property type="entry name" value="vpa0580 domain like"/>
    <property type="match status" value="1"/>
</dbReference>
<dbReference type="Pfam" id="PF08888">
    <property type="entry name" value="HopJ"/>
    <property type="match status" value="1"/>
</dbReference>
<sequence length="115" mass="12733">MNIKELQTKLADAPEAIEFAEVMALVDSLYEFHPVAFTNGDQYNEAGQNNGSCKLFAFARLQGLNEQETLSCFGAFYRDDVLGNPDGDDHQNIRNFIKTGWLGIEFHGDALSAKG</sequence>
<dbReference type="EMBL" id="NQJF01000014">
    <property type="protein sequence ID" value="OYD22601.1"/>
    <property type="molecule type" value="Genomic_DNA"/>
</dbReference>
<reference evidence="1 3" key="1">
    <citation type="submission" date="2017-08" db="EMBL/GenBank/DDBJ databases">
        <title>Draft Genome Sequence of the Marine Bacterium Oceanimonas baumannii ATCC 700832.</title>
        <authorList>
            <person name="Mcclelland W.D."/>
            <person name="Brennan M.A."/>
            <person name="Trachtenberg A.M."/>
            <person name="Maclea K.S."/>
        </authorList>
    </citation>
    <scope>NUCLEOTIDE SEQUENCE [LARGE SCALE GENOMIC DNA]</scope>
    <source>
        <strain evidence="1 3">ATCC 700832</strain>
    </source>
</reference>
<reference evidence="2 4" key="2">
    <citation type="submission" date="2019-03" db="EMBL/GenBank/DDBJ databases">
        <title>Genomic Encyclopedia of Archaeal and Bacterial Type Strains, Phase II (KMG-II): from individual species to whole genera.</title>
        <authorList>
            <person name="Goeker M."/>
        </authorList>
    </citation>
    <scope>NUCLEOTIDE SEQUENCE [LARGE SCALE GENOMIC DNA]</scope>
    <source>
        <strain evidence="2 4">DSM 15594</strain>
    </source>
</reference>
<evidence type="ECO:0000313" key="1">
    <source>
        <dbReference type="EMBL" id="OYD22601.1"/>
    </source>
</evidence>
<name>A0A235CDB7_9GAMM</name>
<protein>
    <submittedName>
        <fullName evidence="1 2">Type III effector</fullName>
    </submittedName>
</protein>
<organism evidence="1 3">
    <name type="scientific">Oceanimonas baumannii</name>
    <dbReference type="NCBI Taxonomy" id="129578"/>
    <lineage>
        <taxon>Bacteria</taxon>
        <taxon>Pseudomonadati</taxon>
        <taxon>Pseudomonadota</taxon>
        <taxon>Gammaproteobacteria</taxon>
        <taxon>Aeromonadales</taxon>
        <taxon>Aeromonadaceae</taxon>
        <taxon>Oceanimonas</taxon>
    </lineage>
</organism>
<dbReference type="InterPro" id="IPR038604">
    <property type="entry name" value="HopJ_sf"/>
</dbReference>
<dbReference type="Proteomes" id="UP000243640">
    <property type="component" value="Unassembled WGS sequence"/>
</dbReference>
<dbReference type="EMBL" id="SODO01000011">
    <property type="protein sequence ID" value="TDW57643.1"/>
    <property type="molecule type" value="Genomic_DNA"/>
</dbReference>
<gene>
    <name evidence="1" type="ORF">B6S09_15260</name>
    <name evidence="2" type="ORF">LY04_02724</name>
</gene>
<dbReference type="RefSeq" id="WP_094279362.1">
    <property type="nucleotide sequence ID" value="NZ_NQJF01000014.1"/>
</dbReference>
<dbReference type="OrthoDB" id="9790826at2"/>
<evidence type="ECO:0000313" key="3">
    <source>
        <dbReference type="Proteomes" id="UP000243640"/>
    </source>
</evidence>
<comment type="caution">
    <text evidence="1">The sequence shown here is derived from an EMBL/GenBank/DDBJ whole genome shotgun (WGS) entry which is preliminary data.</text>
</comment>
<dbReference type="AlphaFoldDB" id="A0A235CDB7"/>
<keyword evidence="4" id="KW-1185">Reference proteome</keyword>
<accession>A0A235CDB7</accession>